<sequence>MYVLARLSFGFVVGALAVILALQGAIWLMGQAGMAAVQLFPMRAPLPASLPGLTQPAIIGGLWGLLFILIWDRWGRDGIVKGAAFGTLFGLVGPGLVLWVVWPALQGAALFEGGNAGRIAAGAMLAVAFGIGLAWIGQILNGYMRYAVR</sequence>
<keyword evidence="1" id="KW-0812">Transmembrane</keyword>
<dbReference type="Proteomes" id="UP000237889">
    <property type="component" value="Chromosome"/>
</dbReference>
<reference evidence="2 3" key="1">
    <citation type="submission" date="2018-03" db="EMBL/GenBank/DDBJ databases">
        <title>Genome sequencing of Phreatobacter sp.</title>
        <authorList>
            <person name="Kim S.-J."/>
            <person name="Heo J."/>
            <person name="Kwon S.-W."/>
        </authorList>
    </citation>
    <scope>NUCLEOTIDE SEQUENCE [LARGE SCALE GENOMIC DNA]</scope>
    <source>
        <strain evidence="2 3">S-12</strain>
    </source>
</reference>
<name>A0A2S0NCZ2_9HYPH</name>
<accession>A0A2S0NCZ2</accession>
<proteinExistence type="predicted"/>
<dbReference type="KEGG" id="phr:C6569_12245"/>
<protein>
    <submittedName>
        <fullName evidence="2">Uncharacterized protein</fullName>
    </submittedName>
</protein>
<dbReference type="RefSeq" id="WP_106749114.1">
    <property type="nucleotide sequence ID" value="NZ_CP027668.1"/>
</dbReference>
<gene>
    <name evidence="2" type="ORF">C6569_12245</name>
</gene>
<keyword evidence="3" id="KW-1185">Reference proteome</keyword>
<evidence type="ECO:0000313" key="2">
    <source>
        <dbReference type="EMBL" id="AVO45773.1"/>
    </source>
</evidence>
<evidence type="ECO:0000256" key="1">
    <source>
        <dbReference type="SAM" id="Phobius"/>
    </source>
</evidence>
<feature type="transmembrane region" description="Helical" evidence="1">
    <location>
        <begin position="83"/>
        <end position="105"/>
    </location>
</feature>
<feature type="transmembrane region" description="Helical" evidence="1">
    <location>
        <begin position="117"/>
        <end position="136"/>
    </location>
</feature>
<dbReference type="EMBL" id="CP027668">
    <property type="protein sequence ID" value="AVO45773.1"/>
    <property type="molecule type" value="Genomic_DNA"/>
</dbReference>
<keyword evidence="1" id="KW-0472">Membrane</keyword>
<dbReference type="AlphaFoldDB" id="A0A2S0NCZ2"/>
<keyword evidence="1" id="KW-1133">Transmembrane helix</keyword>
<feature type="transmembrane region" description="Helical" evidence="1">
    <location>
        <begin position="7"/>
        <end position="30"/>
    </location>
</feature>
<feature type="transmembrane region" description="Helical" evidence="1">
    <location>
        <begin position="50"/>
        <end position="71"/>
    </location>
</feature>
<evidence type="ECO:0000313" key="3">
    <source>
        <dbReference type="Proteomes" id="UP000237889"/>
    </source>
</evidence>
<organism evidence="2 3">
    <name type="scientific">Phreatobacter cathodiphilus</name>
    <dbReference type="NCBI Taxonomy" id="1868589"/>
    <lineage>
        <taxon>Bacteria</taxon>
        <taxon>Pseudomonadati</taxon>
        <taxon>Pseudomonadota</taxon>
        <taxon>Alphaproteobacteria</taxon>
        <taxon>Hyphomicrobiales</taxon>
        <taxon>Phreatobacteraceae</taxon>
        <taxon>Phreatobacter</taxon>
    </lineage>
</organism>